<protein>
    <submittedName>
        <fullName evidence="5">Fructose-1,6-bisphosphatase</fullName>
    </submittedName>
</protein>
<dbReference type="InterPro" id="IPR000760">
    <property type="entry name" value="Inositol_monophosphatase-like"/>
</dbReference>
<dbReference type="PRINTS" id="PR00377">
    <property type="entry name" value="IMPHPHTASES"/>
</dbReference>
<dbReference type="SUPFAM" id="SSF56655">
    <property type="entry name" value="Carbohydrate phosphatase"/>
    <property type="match status" value="1"/>
</dbReference>
<dbReference type="GO" id="GO:0008934">
    <property type="term" value="F:inositol monophosphate 1-phosphatase activity"/>
    <property type="evidence" value="ECO:0007669"/>
    <property type="project" value="TreeGrafter"/>
</dbReference>
<dbReference type="CDD" id="cd01637">
    <property type="entry name" value="IMPase_like"/>
    <property type="match status" value="1"/>
</dbReference>
<dbReference type="GO" id="GO:0006020">
    <property type="term" value="P:inositol metabolic process"/>
    <property type="evidence" value="ECO:0007669"/>
    <property type="project" value="TreeGrafter"/>
</dbReference>
<keyword evidence="1 4" id="KW-0479">Metal-binding</keyword>
<dbReference type="RefSeq" id="WP_074711729.1">
    <property type="nucleotide sequence ID" value="NZ_FNTV01000001.1"/>
</dbReference>
<dbReference type="GO" id="GO:0046872">
    <property type="term" value="F:metal ion binding"/>
    <property type="evidence" value="ECO:0007669"/>
    <property type="project" value="UniProtKB-KW"/>
</dbReference>
<evidence type="ECO:0000256" key="2">
    <source>
        <dbReference type="ARBA" id="ARBA00022801"/>
    </source>
</evidence>
<dbReference type="GO" id="GO:0007165">
    <property type="term" value="P:signal transduction"/>
    <property type="evidence" value="ECO:0007669"/>
    <property type="project" value="TreeGrafter"/>
</dbReference>
<feature type="binding site" evidence="4">
    <location>
        <position position="233"/>
    </location>
    <ligand>
        <name>Mg(2+)</name>
        <dbReference type="ChEBI" id="CHEBI:18420"/>
        <label>1</label>
        <note>catalytic</note>
    </ligand>
</feature>
<dbReference type="PANTHER" id="PTHR20854">
    <property type="entry name" value="INOSITOL MONOPHOSPHATASE"/>
    <property type="match status" value="1"/>
</dbReference>
<dbReference type="Gene3D" id="3.40.190.80">
    <property type="match status" value="1"/>
</dbReference>
<evidence type="ECO:0000256" key="1">
    <source>
        <dbReference type="ARBA" id="ARBA00022723"/>
    </source>
</evidence>
<keyword evidence="3 4" id="KW-0460">Magnesium</keyword>
<evidence type="ECO:0000256" key="4">
    <source>
        <dbReference type="PIRSR" id="PIRSR600760-2"/>
    </source>
</evidence>
<dbReference type="PROSITE" id="PS00629">
    <property type="entry name" value="IMP_1"/>
    <property type="match status" value="1"/>
</dbReference>
<gene>
    <name evidence="5" type="ORF">SAMN04489740_2325</name>
</gene>
<accession>A0A1H5L691</accession>
<dbReference type="InterPro" id="IPR020583">
    <property type="entry name" value="Inositol_monoP_metal-BS"/>
</dbReference>
<comment type="cofactor">
    <cofactor evidence="4">
        <name>Mg(2+)</name>
        <dbReference type="ChEBI" id="CHEBI:18420"/>
    </cofactor>
</comment>
<reference evidence="5 6" key="1">
    <citation type="submission" date="2016-10" db="EMBL/GenBank/DDBJ databases">
        <authorList>
            <person name="de Groot N.N."/>
        </authorList>
    </citation>
    <scope>NUCLEOTIDE SEQUENCE [LARGE SCALE GENOMIC DNA]</scope>
    <source>
        <strain evidence="5 6">DSM 22274</strain>
    </source>
</reference>
<dbReference type="EMBL" id="FNTV01000001">
    <property type="protein sequence ID" value="SEE72619.1"/>
    <property type="molecule type" value="Genomic_DNA"/>
</dbReference>
<feature type="binding site" evidence="4">
    <location>
        <position position="94"/>
    </location>
    <ligand>
        <name>Mg(2+)</name>
        <dbReference type="ChEBI" id="CHEBI:18420"/>
        <label>1</label>
        <note>catalytic</note>
    </ligand>
</feature>
<proteinExistence type="predicted"/>
<organism evidence="5 6">
    <name type="scientific">Arthrobacter alpinus</name>
    <dbReference type="NCBI Taxonomy" id="656366"/>
    <lineage>
        <taxon>Bacteria</taxon>
        <taxon>Bacillati</taxon>
        <taxon>Actinomycetota</taxon>
        <taxon>Actinomycetes</taxon>
        <taxon>Micrococcales</taxon>
        <taxon>Micrococcaceae</taxon>
        <taxon>Arthrobacter</taxon>
    </lineage>
</organism>
<dbReference type="Proteomes" id="UP000182725">
    <property type="component" value="Unassembled WGS sequence"/>
</dbReference>
<sequence>MSNESLSALTDSDLATKLLRNAGALAQRIRAGGLAELRAGSRIKDGVSDFATAADLAAEKYLFEELRAARPEDSILGEEGAGFVGSSGRWWVIDPVDGTFNFATGSSYWCAALALAAVPGSVTTPDPLTDAEVLLGAVYQPQEDKLWMGGTAHAATLNGEPIGVDSRNDIAQLSAGTYIHPSWLAQPQAAVPWQAAAELPATLRMMGSGSCDLSRVAQGELGAWFQHSCPSWDWLPGKGIVRAAGGDTAVVRINGLNWFIAGPQGAVAQLTAALESGIVGGAN</sequence>
<feature type="binding site" evidence="4">
    <location>
        <position position="97"/>
    </location>
    <ligand>
        <name>Mg(2+)</name>
        <dbReference type="ChEBI" id="CHEBI:18420"/>
        <label>1</label>
        <note>catalytic</note>
    </ligand>
</feature>
<evidence type="ECO:0000256" key="3">
    <source>
        <dbReference type="ARBA" id="ARBA00022842"/>
    </source>
</evidence>
<dbReference type="AlphaFoldDB" id="A0A1H5L691"/>
<dbReference type="Gene3D" id="3.30.540.10">
    <property type="entry name" value="Fructose-1,6-Bisphosphatase, subunit A, domain 1"/>
    <property type="match status" value="1"/>
</dbReference>
<keyword evidence="2" id="KW-0378">Hydrolase</keyword>
<feature type="binding site" evidence="4">
    <location>
        <position position="78"/>
    </location>
    <ligand>
        <name>Mg(2+)</name>
        <dbReference type="ChEBI" id="CHEBI:18420"/>
        <label>1</label>
        <note>catalytic</note>
    </ligand>
</feature>
<name>A0A1H5L691_9MICC</name>
<dbReference type="Pfam" id="PF00459">
    <property type="entry name" value="Inositol_P"/>
    <property type="match status" value="1"/>
</dbReference>
<dbReference type="PANTHER" id="PTHR20854:SF4">
    <property type="entry name" value="INOSITOL-1-MONOPHOSPHATASE-RELATED"/>
    <property type="match status" value="1"/>
</dbReference>
<evidence type="ECO:0000313" key="6">
    <source>
        <dbReference type="Proteomes" id="UP000182725"/>
    </source>
</evidence>
<evidence type="ECO:0000313" key="5">
    <source>
        <dbReference type="EMBL" id="SEE72619.1"/>
    </source>
</evidence>